<proteinExistence type="predicted"/>
<dbReference type="EMBL" id="HBIR01036860">
    <property type="protein sequence ID" value="CAE0568037.1"/>
    <property type="molecule type" value="Transcribed_RNA"/>
</dbReference>
<organism evidence="3">
    <name type="scientific">Emiliania huxleyi</name>
    <name type="common">Coccolithophore</name>
    <name type="synonym">Pontosphaera huxleyi</name>
    <dbReference type="NCBI Taxonomy" id="2903"/>
    <lineage>
        <taxon>Eukaryota</taxon>
        <taxon>Haptista</taxon>
        <taxon>Haptophyta</taxon>
        <taxon>Prymnesiophyceae</taxon>
        <taxon>Isochrysidales</taxon>
        <taxon>Noelaerhabdaceae</taxon>
        <taxon>Emiliania</taxon>
    </lineage>
</organism>
<accession>A0A6V2TA19</accession>
<dbReference type="EMBL" id="HBIR01036871">
    <property type="protein sequence ID" value="CAE0568052.1"/>
    <property type="molecule type" value="Transcribed_RNA"/>
</dbReference>
<evidence type="ECO:0000313" key="3">
    <source>
        <dbReference type="EMBL" id="CAE0568052.1"/>
    </source>
</evidence>
<dbReference type="AlphaFoldDB" id="A0A6V2TA19"/>
<reference evidence="3" key="1">
    <citation type="submission" date="2021-01" db="EMBL/GenBank/DDBJ databases">
        <authorList>
            <person name="Corre E."/>
            <person name="Pelletier E."/>
            <person name="Niang G."/>
            <person name="Scheremetjew M."/>
            <person name="Finn R."/>
            <person name="Kale V."/>
            <person name="Holt S."/>
            <person name="Cochrane G."/>
            <person name="Meng A."/>
            <person name="Brown T."/>
            <person name="Cohen L."/>
        </authorList>
    </citation>
    <scope>NUCLEOTIDE SEQUENCE</scope>
    <source>
        <strain evidence="3">379</strain>
    </source>
</reference>
<sequence>MSLHLPRGQRHAPATAELEAKVAAAIDALRRPEMLKGCTLMLCDTGADPNEDDLCAVLVLLNVRHSESEPQTKNTDTSRQRRVKENGRCAGIFEGCVGG</sequence>
<evidence type="ECO:0000313" key="4">
    <source>
        <dbReference type="EMBL" id="CAE0568058.1"/>
    </source>
</evidence>
<dbReference type="EMBL" id="HBIR01036863">
    <property type="protein sequence ID" value="CAE0568041.1"/>
    <property type="molecule type" value="Transcribed_RNA"/>
</dbReference>
<gene>
    <name evidence="1" type="ORF">EHUX00137_LOCUS28762</name>
    <name evidence="2" type="ORF">EHUX00137_LOCUS28765</name>
    <name evidence="3" type="ORF">EHUX00137_LOCUS28773</name>
    <name evidence="4" type="ORF">EHUX00137_LOCUS28777</name>
</gene>
<name>A0A6V2TA19_EMIHU</name>
<evidence type="ECO:0000313" key="1">
    <source>
        <dbReference type="EMBL" id="CAE0568037.1"/>
    </source>
</evidence>
<evidence type="ECO:0000313" key="2">
    <source>
        <dbReference type="EMBL" id="CAE0568041.1"/>
    </source>
</evidence>
<dbReference type="EMBL" id="HBIR01036876">
    <property type="protein sequence ID" value="CAE0568058.1"/>
    <property type="molecule type" value="Transcribed_RNA"/>
</dbReference>
<protein>
    <submittedName>
        <fullName evidence="3">Uncharacterized protein</fullName>
    </submittedName>
</protein>